<dbReference type="InterPro" id="IPR052894">
    <property type="entry name" value="AsmA-related"/>
</dbReference>
<dbReference type="RefSeq" id="WP_076956363.1">
    <property type="nucleotide sequence ID" value="NZ_MLCO01000036.1"/>
</dbReference>
<evidence type="ECO:0000313" key="5">
    <source>
        <dbReference type="Proteomes" id="UP000188879"/>
    </source>
</evidence>
<proteinExistence type="predicted"/>
<evidence type="ECO:0000259" key="3">
    <source>
        <dbReference type="Pfam" id="PF05170"/>
    </source>
</evidence>
<dbReference type="AlphaFoldDB" id="A0A1V2H866"/>
<keyword evidence="2" id="KW-0812">Transmembrane</keyword>
<evidence type="ECO:0000256" key="1">
    <source>
        <dbReference type="SAM" id="MobiDB-lite"/>
    </source>
</evidence>
<dbReference type="Proteomes" id="UP000188879">
    <property type="component" value="Unassembled WGS sequence"/>
</dbReference>
<feature type="region of interest" description="Disordered" evidence="1">
    <location>
        <begin position="385"/>
        <end position="406"/>
    </location>
</feature>
<protein>
    <recommendedName>
        <fullName evidence="3">AsmA domain-containing protein</fullName>
    </recommendedName>
</protein>
<feature type="domain" description="AsmA" evidence="3">
    <location>
        <begin position="748"/>
        <end position="929"/>
    </location>
</feature>
<keyword evidence="5" id="KW-1185">Reference proteome</keyword>
<dbReference type="EMBL" id="MLCO01000036">
    <property type="protein sequence ID" value="ONG56738.1"/>
    <property type="molecule type" value="Genomic_DNA"/>
</dbReference>
<dbReference type="PANTHER" id="PTHR30441">
    <property type="entry name" value="DUF748 DOMAIN-CONTAINING PROTEIN"/>
    <property type="match status" value="1"/>
</dbReference>
<dbReference type="Pfam" id="PF05170">
    <property type="entry name" value="AsmA"/>
    <property type="match status" value="1"/>
</dbReference>
<feature type="transmembrane region" description="Helical" evidence="2">
    <location>
        <begin position="20"/>
        <end position="42"/>
    </location>
</feature>
<gene>
    <name evidence="4" type="ORF">BKE38_05400</name>
</gene>
<comment type="caution">
    <text evidence="4">The sequence shown here is derived from an EMBL/GenBank/DDBJ whole genome shotgun (WGS) entry which is preliminary data.</text>
</comment>
<dbReference type="GO" id="GO:0090313">
    <property type="term" value="P:regulation of protein targeting to membrane"/>
    <property type="evidence" value="ECO:0007669"/>
    <property type="project" value="TreeGrafter"/>
</dbReference>
<dbReference type="GO" id="GO:0005886">
    <property type="term" value="C:plasma membrane"/>
    <property type="evidence" value="ECO:0007669"/>
    <property type="project" value="TreeGrafter"/>
</dbReference>
<dbReference type="OrthoDB" id="7233633at2"/>
<reference evidence="4 5" key="1">
    <citation type="submission" date="2016-10" db="EMBL/GenBank/DDBJ databases">
        <title>Draft Genome sequence of Roseomonas sp. strain M3.</title>
        <authorList>
            <person name="Subhash Y."/>
            <person name="Lee S."/>
        </authorList>
    </citation>
    <scope>NUCLEOTIDE SEQUENCE [LARGE SCALE GENOMIC DNA]</scope>
    <source>
        <strain evidence="4 5">M3</strain>
    </source>
</reference>
<organism evidence="4 5">
    <name type="scientific">Teichococcus deserti</name>
    <dbReference type="NCBI Taxonomy" id="1817963"/>
    <lineage>
        <taxon>Bacteria</taxon>
        <taxon>Pseudomonadati</taxon>
        <taxon>Pseudomonadota</taxon>
        <taxon>Alphaproteobacteria</taxon>
        <taxon>Acetobacterales</taxon>
        <taxon>Roseomonadaceae</taxon>
        <taxon>Roseomonas</taxon>
    </lineage>
</organism>
<sequence>MSPQPAAPTTPTESRRPSRLLRAAVVVLLLLPVLLLAGLWYGPRLTDWNEHRDRLAILAAGRLGQRVTLAGPVQLTLLPQPMLEAGGVTIGGPDDDISVRARALRLRLDLPALLGLRLEPREVALVGAEVRLPWPPVPAGGQPFRPPPWLTGLQGRLTDSRIVIGQVVLERVDADLAAVTASEALRIQGRFRWRATDVNFDTTLGRAGWDGIAPLALTLSAARASASASGVLLPEGGFEGTVQGGGSDLAALLPAPSGSFRLRGRLSVTADLLTADELTLDLAGSPARGAATLRLVPAPRLDLALVTGKLELDPWVAALRGAGALPLPFGLDLSAEAAGFRGMTLRRLRGAAFLEGDRLTLTDIGAVLPGETEIELSGTTTTIRPAAPANGAPAAGQAPASPAPAAVPGGRLEAALRFRGSTLRATLQALGLPMEGIEPTRLREGEGRLRLTLDDNQLAVPEFTGVIDGGRVSGAGVLRFGARPALGLGLNVEKLPLDGWMPPGTLAQLGWAGLAQRLAGMDANLRLSAEKASWQGLAIQGLSADAALENGRLTARRLSGRIAETELALSGVAQLGATPRLTDLALELSAPSAAPLLSLLPGGWPGNLPIVNAGISLRLSGSGPANAVALRGGFDLGDLKAELAGSLDLGLPRYAGTLTLRHPGAPRLLTEASGLTPPPWLGEGSLSLISTLALTPQELSAENFELVAAGLRLGGQLSLTRLTGLPRLTGRLAAERLPLPLLDLASREPMHLESLGMLEAELALAAQHLEPAGLPELTQAAATLRLRNRVLEIEGLEAQLAGGRVQASLRLDGAASPPALALEGKLSGVAVSAPLAGLPLDLTAGRLEGEAGLRGSGHSPAALRATLEGQARLALRDGVLAGVDLRGAYAAAERDISPAAEAALRAALLGGATGFEAANLVLRLQAGRAVLEEGRMAMAETPGATLSGELDLARGGLDLRLSLAEPDPQAPSIGLRLSGPLRDPRRVVELADWLRWRADR</sequence>
<dbReference type="PANTHER" id="PTHR30441:SF4">
    <property type="entry name" value="PROTEIN ASMA"/>
    <property type="match status" value="1"/>
</dbReference>
<keyword evidence="2" id="KW-1133">Transmembrane helix</keyword>
<evidence type="ECO:0000256" key="2">
    <source>
        <dbReference type="SAM" id="Phobius"/>
    </source>
</evidence>
<name>A0A1V2H866_9PROT</name>
<evidence type="ECO:0000313" key="4">
    <source>
        <dbReference type="EMBL" id="ONG56738.1"/>
    </source>
</evidence>
<keyword evidence="2" id="KW-0472">Membrane</keyword>
<accession>A0A1V2H866</accession>
<dbReference type="InterPro" id="IPR007844">
    <property type="entry name" value="AsmA"/>
</dbReference>